<feature type="binding site" evidence="16">
    <location>
        <position position="786"/>
    </location>
    <ligand>
        <name>ATP</name>
        <dbReference type="ChEBI" id="CHEBI:30616"/>
    </ligand>
</feature>
<dbReference type="InterPro" id="IPR043502">
    <property type="entry name" value="DNA/RNA_pol_sf"/>
</dbReference>
<evidence type="ECO:0000256" key="7">
    <source>
        <dbReference type="ARBA" id="ARBA00022824"/>
    </source>
</evidence>
<feature type="binding site" evidence="17">
    <location>
        <position position="787"/>
    </location>
    <ligand>
        <name>Mg(2+)</name>
        <dbReference type="ChEBI" id="CHEBI:18420"/>
    </ligand>
</feature>
<evidence type="ECO:0000256" key="3">
    <source>
        <dbReference type="ARBA" id="ARBA00008109"/>
    </source>
</evidence>
<dbReference type="GO" id="GO:0140351">
    <property type="term" value="F:glycosylceramide flippase activity"/>
    <property type="evidence" value="ECO:0007669"/>
    <property type="project" value="UniProtKB-ARBA"/>
</dbReference>
<evidence type="ECO:0000256" key="16">
    <source>
        <dbReference type="PIRSR" id="PIRSR606539-2"/>
    </source>
</evidence>
<dbReference type="PANTHER" id="PTHR24092:SF84">
    <property type="entry name" value="PHOSPHOLIPID-TRANSPORTING ATPASE VD"/>
    <property type="match status" value="1"/>
</dbReference>
<keyword evidence="5 17" id="KW-0479">Metal-binding</keyword>
<comment type="catalytic activity">
    <reaction evidence="14">
        <text>a beta-D-glucosyl-(1&lt;-&gt;1')-N-acylsphing-4-enine(out) + ATP + H2O = a beta-D-glucosyl-(1&lt;-&gt;1')-N-acylsphing-4-enine(in) + ADP + phosphate + H(+)</text>
        <dbReference type="Rhea" id="RHEA:66036"/>
        <dbReference type="ChEBI" id="CHEBI:15377"/>
        <dbReference type="ChEBI" id="CHEBI:15378"/>
        <dbReference type="ChEBI" id="CHEBI:22801"/>
        <dbReference type="ChEBI" id="CHEBI:30616"/>
        <dbReference type="ChEBI" id="CHEBI:43474"/>
        <dbReference type="ChEBI" id="CHEBI:456216"/>
    </reaction>
    <physiologicalReaction direction="left-to-right" evidence="14">
        <dbReference type="Rhea" id="RHEA:66037"/>
    </physiologicalReaction>
</comment>
<evidence type="ECO:0000256" key="12">
    <source>
        <dbReference type="ARBA" id="ARBA00023136"/>
    </source>
</evidence>
<dbReference type="InterPro" id="IPR001757">
    <property type="entry name" value="P_typ_ATPase"/>
</dbReference>
<keyword evidence="6 16" id="KW-0547">Nucleotide-binding</keyword>
<dbReference type="SFLD" id="SFLDG00002">
    <property type="entry name" value="C1.7:_P-type_atpase_like"/>
    <property type="match status" value="1"/>
</dbReference>
<evidence type="ECO:0000313" key="21">
    <source>
        <dbReference type="Proteomes" id="UP001623348"/>
    </source>
</evidence>
<comment type="caution">
    <text evidence="20">The sequence shown here is derived from an EMBL/GenBank/DDBJ whole genome shotgun (WGS) entry which is preliminary data.</text>
</comment>
<dbReference type="GO" id="GO:0005524">
    <property type="term" value="F:ATP binding"/>
    <property type="evidence" value="ECO:0007669"/>
    <property type="project" value="UniProtKB-UniRule"/>
</dbReference>
<comment type="subcellular location">
    <subcellularLocation>
        <location evidence="2">Endoplasmic reticulum membrane</location>
        <topology evidence="2">Multi-pass membrane protein</topology>
    </subcellularLocation>
    <subcellularLocation>
        <location evidence="18">Membrane</location>
        <topology evidence="18">Multi-pass membrane protein</topology>
    </subcellularLocation>
</comment>
<dbReference type="SFLD" id="SFLDS00003">
    <property type="entry name" value="Haloacid_Dehalogenase"/>
    <property type="match status" value="1"/>
</dbReference>
<evidence type="ECO:0000256" key="1">
    <source>
        <dbReference type="ARBA" id="ARBA00001946"/>
    </source>
</evidence>
<dbReference type="GO" id="GO:0005789">
    <property type="term" value="C:endoplasmic reticulum membrane"/>
    <property type="evidence" value="ECO:0007669"/>
    <property type="project" value="UniProtKB-SubCell"/>
</dbReference>
<dbReference type="GO" id="GO:0000287">
    <property type="term" value="F:magnesium ion binding"/>
    <property type="evidence" value="ECO:0007669"/>
    <property type="project" value="UniProtKB-UniRule"/>
</dbReference>
<dbReference type="InterPro" id="IPR018303">
    <property type="entry name" value="ATPase_P-typ_P_site"/>
</dbReference>
<evidence type="ECO:0000256" key="8">
    <source>
        <dbReference type="ARBA" id="ARBA00022840"/>
    </source>
</evidence>
<evidence type="ECO:0000256" key="6">
    <source>
        <dbReference type="ARBA" id="ARBA00022741"/>
    </source>
</evidence>
<dbReference type="Gene3D" id="2.70.150.10">
    <property type="entry name" value="Calcium-transporting ATPase, cytoplasmic transduction domain A"/>
    <property type="match status" value="1"/>
</dbReference>
<dbReference type="PRINTS" id="PR00119">
    <property type="entry name" value="CATATPASE"/>
</dbReference>
<keyword evidence="11 18" id="KW-1133">Transmembrane helix</keyword>
<evidence type="ECO:0000256" key="2">
    <source>
        <dbReference type="ARBA" id="ARBA00004477"/>
    </source>
</evidence>
<dbReference type="InterPro" id="IPR032630">
    <property type="entry name" value="P_typ_ATPase_c"/>
</dbReference>
<feature type="transmembrane region" description="Helical" evidence="18">
    <location>
        <begin position="1602"/>
        <end position="1624"/>
    </location>
</feature>
<feature type="binding site" evidence="16">
    <location>
        <position position="1078"/>
    </location>
    <ligand>
        <name>ATP</name>
        <dbReference type="ChEBI" id="CHEBI:30616"/>
    </ligand>
</feature>
<comment type="similarity">
    <text evidence="3 18">Belongs to the cation transport ATPase (P-type) (TC 3.A.3) family. Type IV subfamily.</text>
</comment>
<evidence type="ECO:0000256" key="5">
    <source>
        <dbReference type="ARBA" id="ARBA00022723"/>
    </source>
</evidence>
<dbReference type="SUPFAM" id="SSF56784">
    <property type="entry name" value="HAD-like"/>
    <property type="match status" value="2"/>
</dbReference>
<dbReference type="Pfam" id="PF16212">
    <property type="entry name" value="PhoLip_ATPase_C"/>
    <property type="match status" value="1"/>
</dbReference>
<keyword evidence="21" id="KW-1185">Reference proteome</keyword>
<dbReference type="FunFam" id="2.70.150.10:FF:000022">
    <property type="entry name" value="Phospholipid-transporting ATPase"/>
    <property type="match status" value="1"/>
</dbReference>
<feature type="binding site" evidence="16">
    <location>
        <position position="1269"/>
    </location>
    <ligand>
        <name>ATP</name>
        <dbReference type="ChEBI" id="CHEBI:30616"/>
    </ligand>
</feature>
<feature type="transmembrane region" description="Helical" evidence="18">
    <location>
        <begin position="445"/>
        <end position="463"/>
    </location>
</feature>
<dbReference type="PANTHER" id="PTHR24092">
    <property type="entry name" value="PROBABLE PHOSPHOLIPID-TRANSPORTING ATPASE"/>
    <property type="match status" value="1"/>
</dbReference>
<feature type="binding site" evidence="17">
    <location>
        <position position="1405"/>
    </location>
    <ligand>
        <name>Mg(2+)</name>
        <dbReference type="ChEBI" id="CHEBI:18420"/>
    </ligand>
</feature>
<feature type="binding site" evidence="16">
    <location>
        <position position="785"/>
    </location>
    <ligand>
        <name>ATP</name>
        <dbReference type="ChEBI" id="CHEBI:30616"/>
    </ligand>
</feature>
<evidence type="ECO:0000256" key="17">
    <source>
        <dbReference type="PIRSR" id="PIRSR606539-3"/>
    </source>
</evidence>
<dbReference type="InterPro" id="IPR023298">
    <property type="entry name" value="ATPase_P-typ_TM_dom_sf"/>
</dbReference>
<protein>
    <recommendedName>
        <fullName evidence="18">Phospholipid-transporting ATPase</fullName>
        <ecNumber evidence="18">7.6.2.1</ecNumber>
    </recommendedName>
</protein>
<dbReference type="EC" id="7.6.2.1" evidence="18"/>
<dbReference type="SUPFAM" id="SSF56672">
    <property type="entry name" value="DNA/RNA polymerases"/>
    <property type="match status" value="1"/>
</dbReference>
<dbReference type="InterPro" id="IPR023299">
    <property type="entry name" value="ATPase_P-typ_cyto_dom_N"/>
</dbReference>
<dbReference type="Pfam" id="PF16209">
    <property type="entry name" value="PhoLip_ATPase_N"/>
    <property type="match status" value="1"/>
</dbReference>
<feature type="transmembrane region" description="Helical" evidence="18">
    <location>
        <begin position="719"/>
        <end position="739"/>
    </location>
</feature>
<dbReference type="Gene3D" id="3.40.50.1000">
    <property type="entry name" value="HAD superfamily/HAD-like"/>
    <property type="match status" value="2"/>
</dbReference>
<evidence type="ECO:0000313" key="20">
    <source>
        <dbReference type="EMBL" id="GAB0188417.1"/>
    </source>
</evidence>
<feature type="domain" description="Reverse transcriptase" evidence="19">
    <location>
        <begin position="28"/>
        <end position="288"/>
    </location>
</feature>
<dbReference type="InterPro" id="IPR032631">
    <property type="entry name" value="P-type_ATPase_N"/>
</dbReference>
<feature type="binding site" evidence="16">
    <location>
        <position position="1385"/>
    </location>
    <ligand>
        <name>ATP</name>
        <dbReference type="ChEBI" id="CHEBI:30616"/>
    </ligand>
</feature>
<dbReference type="PROSITE" id="PS50878">
    <property type="entry name" value="RT_POL"/>
    <property type="match status" value="1"/>
</dbReference>
<feature type="binding site" evidence="16">
    <location>
        <position position="1120"/>
    </location>
    <ligand>
        <name>ATP</name>
        <dbReference type="ChEBI" id="CHEBI:30616"/>
    </ligand>
</feature>
<feature type="binding site" evidence="17">
    <location>
        <position position="1409"/>
    </location>
    <ligand>
        <name>Mg(2+)</name>
        <dbReference type="ChEBI" id="CHEBI:18420"/>
    </ligand>
</feature>
<feature type="binding site" evidence="16">
    <location>
        <position position="1271"/>
    </location>
    <ligand>
        <name>ATP</name>
        <dbReference type="ChEBI" id="CHEBI:30616"/>
    </ligand>
</feature>
<evidence type="ECO:0000256" key="9">
    <source>
        <dbReference type="ARBA" id="ARBA00022842"/>
    </source>
</evidence>
<dbReference type="Gene3D" id="3.40.1110.10">
    <property type="entry name" value="Calcium-transporting ATPase, cytoplasmic domain N"/>
    <property type="match status" value="2"/>
</dbReference>
<feature type="transmembrane region" description="Helical" evidence="18">
    <location>
        <begin position="1577"/>
        <end position="1595"/>
    </location>
</feature>
<dbReference type="Pfam" id="PF00078">
    <property type="entry name" value="RVT_1"/>
    <property type="match status" value="1"/>
</dbReference>
<accession>A0ABC9WTI2</accession>
<evidence type="ECO:0000256" key="4">
    <source>
        <dbReference type="ARBA" id="ARBA00022692"/>
    </source>
</evidence>
<dbReference type="SFLD" id="SFLDF00027">
    <property type="entry name" value="p-type_atpase"/>
    <property type="match status" value="1"/>
</dbReference>
<feature type="transmembrane region" description="Helical" evidence="18">
    <location>
        <begin position="1538"/>
        <end position="1565"/>
    </location>
</feature>
<dbReference type="InterPro" id="IPR044492">
    <property type="entry name" value="P_typ_ATPase_HD_dom"/>
</dbReference>
<keyword evidence="12 18" id="KW-0472">Membrane</keyword>
<dbReference type="PROSITE" id="PS00154">
    <property type="entry name" value="ATPASE_E1_E2"/>
    <property type="match status" value="1"/>
</dbReference>
<dbReference type="FunFam" id="3.40.50.1000:FF:000023">
    <property type="entry name" value="Phospholipid-transporting ATPase"/>
    <property type="match status" value="1"/>
</dbReference>
<dbReference type="FunFam" id="3.40.50.1000:FF:000001">
    <property type="entry name" value="Phospholipid-transporting ATPase IC"/>
    <property type="match status" value="1"/>
</dbReference>
<dbReference type="InterPro" id="IPR006539">
    <property type="entry name" value="P-type_ATPase_IV"/>
</dbReference>
<dbReference type="SUPFAM" id="SSF81665">
    <property type="entry name" value="Calcium ATPase, transmembrane domain M"/>
    <property type="match status" value="1"/>
</dbReference>
<dbReference type="FunFam" id="3.40.1110.10:FF:000009">
    <property type="entry name" value="Phospholipid-transporting ATPase"/>
    <property type="match status" value="1"/>
</dbReference>
<dbReference type="InterPro" id="IPR023214">
    <property type="entry name" value="HAD_sf"/>
</dbReference>
<feature type="binding site" evidence="16">
    <location>
        <position position="1408"/>
    </location>
    <ligand>
        <name>ATP</name>
        <dbReference type="ChEBI" id="CHEBI:30616"/>
    </ligand>
</feature>
<sequence length="1706" mass="193266">MGPDEMHPRVLRELVDEVAKPLSIIFEKSWLSGKVPTDWKRGNITPIFKKGKKEDPGNYRPVSLTSVPGKIMEQILLETMLRHMENKEVIGDSQHGFTKGKSCLTNLVAFYDGITALVDKGRATDVIYLDLCKAFDTVLHNILVSKLERHGFDGWTTWWIRNWLDGHTQRVVVNGSMSKRRTVTSGVPQGSVLGPALFNIFVGDMDSGIKCTLSKFADGTKLCGVVNTLGGRDAIQRDLDRLERWARVNPMKFNKAKCKVLHVGRRNYRLGEEWIESSPEEKDLGVLIDEKLNMSRQCALAAQKANRVLGCIKRGVTSRSREVILPLYSALVRAHLEYCVQLWRPQYRRDMELLERVQRRATKLIRGLEPLSYEDRLRELGLFSLEKRRLRGDLIAAYQYLKEPTGKLEEYEKVSKLYMNNKIRTTKYTLLNFLPRNLFEQFHRVANLYFLFLVVLNWVPLVEAFQKEITMLPLIAVLTIIAVKDGLEDYSRYKMDKQINNLLTKVYSRKEKKYIDECWKNVNVGDFIRLSRNEIIPADMVLLYSSDLDGICYIETAGLDGETNLKQRQVVRGYSEQVSEIDPEKFSSRIECESPNDDLSCFRGFVEHSNKDRVGLSKENLLLRGCTVRNTEAVVGIVVYAGHETKAMLNNSGPHYKCSKLERKVNTDILWCVLLLILMCLTGAIGHGIWLSRYSEIPFFNIPKPDGKSIPPTLAGFNMFWTMIILLQVLIPISLYVSIEIVKLGQIYLIQNDIDFYHEKTDSTVQCRALNIAEDLGQIQYIFSDKTGTLTENKMVFRRCSIAGREYCHEENAKRLESYQEMDSEDEDSADHQCGSSTCMSEWQGHNCRAVDEPLNRKPLNQFSGSYPVLRKEDGAGDVPHSGHVAFSSPIETDVVPDTQLLEKFSQISCHFYQQSEETSSSLSLETMYITDFFLALAICNTVVVSVPNQPRQKMRHCSLGRTPIKSLEEIRQMFQRLSVRRLSSSPLPNVKESSSESPNSFVSKLSIFRMKLVSPALDGAAQRAAETCNTDSPEDSQVSQELDMANVAAGCEHNSAASSIELSPLPKLCYEAESPDEAALVHAARAYKCILRSRTPDQVTVDLAGLGSLTFQLLHILPFDSVRKRMSVVVRHPISSKVVVYTKGADSVMMDLLRTACEVGTNNSEMEQKKIKERTQKHLDDYARRGLRTLCIAKKVMSDAEYAEWLNHHFLAETSIDNREELLLESTIRLETELTLLGATGIEDRLQEGVPDTIQALRKAGIKIWMLTGDKRETAVNIAYACKLLEPDDRIFVLKSESRDACALVMSKILEGIQKNTSGKKTPSENLGNVSASPSSQALGFSAGLVIDGRTLEHVLHDSLQNIFLELTEKCRAVVCCQATPLQKSVLVRLVRNKLKAMTLAVGDGANDVSMIQVADTGVGISGQEGMQAVMASDFAISQFRHLRKLLLVHGHWCYTRLANMVLYYFYKNVAYVNLLFWYQFFCGFSGTSMTDYWILILFNLLFTSVPPIIYGVLDKDVSAEILMQLPQLYMMNQKSVAYLPSTFWITLLDAFYQSLVCFFVPYFTYYGSDIDIFSFGNPINTAALFIILFHLLIECKSVTWIHAVVMVGSILFYFVFALAFGATCKTNNPPSNPYWIMEKHMTDPVFYLVCLLTTCVALLPRYLLRVLQGTLFPSAVLRAKHLDRLTPEEQREAIKRWKDDCIVN</sequence>
<dbReference type="GO" id="GO:1990531">
    <property type="term" value="C:phospholipid-translocating ATPase complex"/>
    <property type="evidence" value="ECO:0007669"/>
    <property type="project" value="UniProtKB-ARBA"/>
</dbReference>
<dbReference type="Pfam" id="PF13246">
    <property type="entry name" value="Cation_ATPase"/>
    <property type="match status" value="1"/>
</dbReference>
<keyword evidence="7" id="KW-0256">Endoplasmic reticulum</keyword>
<feature type="transmembrane region" description="Helical" evidence="18">
    <location>
        <begin position="1494"/>
        <end position="1515"/>
    </location>
</feature>
<dbReference type="SUPFAM" id="SSF81660">
    <property type="entry name" value="Metal cation-transporting ATPase, ATP-binding domain N"/>
    <property type="match status" value="1"/>
</dbReference>
<evidence type="ECO:0000256" key="11">
    <source>
        <dbReference type="ARBA" id="ARBA00022989"/>
    </source>
</evidence>
<feature type="binding site" evidence="16">
    <location>
        <position position="1409"/>
    </location>
    <ligand>
        <name>ATP</name>
        <dbReference type="ChEBI" id="CHEBI:30616"/>
    </ligand>
</feature>
<feature type="transmembrane region" description="Helical" evidence="18">
    <location>
        <begin position="669"/>
        <end position="690"/>
    </location>
</feature>
<feature type="binding site" evidence="16">
    <location>
        <position position="1189"/>
    </location>
    <ligand>
        <name>ATP</name>
        <dbReference type="ChEBI" id="CHEBI:30616"/>
    </ligand>
</feature>
<dbReference type="EMBL" id="BAAFJT010000004">
    <property type="protein sequence ID" value="GAB0188417.1"/>
    <property type="molecule type" value="Genomic_DNA"/>
</dbReference>
<dbReference type="InterPro" id="IPR008250">
    <property type="entry name" value="ATPase_P-typ_transduc_dom_A_sf"/>
</dbReference>
<dbReference type="CDD" id="cd02073">
    <property type="entry name" value="P-type_ATPase_APLT_Dnf-like"/>
    <property type="match status" value="1"/>
</dbReference>
<keyword evidence="8 16" id="KW-0067">ATP-binding</keyword>
<dbReference type="NCBIfam" id="TIGR01494">
    <property type="entry name" value="ATPase_P-type"/>
    <property type="match status" value="2"/>
</dbReference>
<name>A0ABC9WTI2_GRUJA</name>
<dbReference type="InterPro" id="IPR000477">
    <property type="entry name" value="RT_dom"/>
</dbReference>
<dbReference type="CDD" id="cd01650">
    <property type="entry name" value="RT_nLTR_like"/>
    <property type="match status" value="1"/>
</dbReference>
<organism evidence="20 21">
    <name type="scientific">Grus japonensis</name>
    <name type="common">Japanese crane</name>
    <name type="synonym">Red-crowned crane</name>
    <dbReference type="NCBI Taxonomy" id="30415"/>
    <lineage>
        <taxon>Eukaryota</taxon>
        <taxon>Metazoa</taxon>
        <taxon>Chordata</taxon>
        <taxon>Craniata</taxon>
        <taxon>Vertebrata</taxon>
        <taxon>Euteleostomi</taxon>
        <taxon>Archelosauria</taxon>
        <taxon>Archosauria</taxon>
        <taxon>Dinosauria</taxon>
        <taxon>Saurischia</taxon>
        <taxon>Theropoda</taxon>
        <taxon>Coelurosauria</taxon>
        <taxon>Aves</taxon>
        <taxon>Neognathae</taxon>
        <taxon>Neoaves</taxon>
        <taxon>Gruiformes</taxon>
        <taxon>Gruidae</taxon>
        <taxon>Grus</taxon>
    </lineage>
</organism>
<evidence type="ECO:0000259" key="19">
    <source>
        <dbReference type="PROSITE" id="PS50878"/>
    </source>
</evidence>
<feature type="binding site" evidence="17">
    <location>
        <position position="785"/>
    </location>
    <ligand>
        <name>Mg(2+)</name>
        <dbReference type="ChEBI" id="CHEBI:18420"/>
    </ligand>
</feature>
<proteinExistence type="inferred from homology"/>
<gene>
    <name evidence="20" type="ORF">GRJ2_001307000</name>
</gene>
<feature type="transmembrane region" description="Helical" evidence="18">
    <location>
        <begin position="1647"/>
        <end position="1666"/>
    </location>
</feature>
<evidence type="ECO:0000256" key="14">
    <source>
        <dbReference type="ARBA" id="ARBA00050913"/>
    </source>
</evidence>
<feature type="binding site" evidence="16">
    <location>
        <position position="787"/>
    </location>
    <ligand>
        <name>ATP</name>
        <dbReference type="ChEBI" id="CHEBI:30616"/>
    </ligand>
</feature>
<keyword evidence="4 18" id="KW-0812">Transmembrane</keyword>
<dbReference type="NCBIfam" id="TIGR01652">
    <property type="entry name" value="ATPase-Plipid"/>
    <property type="match status" value="2"/>
</dbReference>
<evidence type="ECO:0000256" key="15">
    <source>
        <dbReference type="PIRSR" id="PIRSR606539-1"/>
    </source>
</evidence>
<reference evidence="20 21" key="1">
    <citation type="submission" date="2024-06" db="EMBL/GenBank/DDBJ databases">
        <title>The draft genome of Grus japonensis, version 3.</title>
        <authorList>
            <person name="Nabeshima K."/>
            <person name="Suzuki S."/>
            <person name="Onuma M."/>
        </authorList>
    </citation>
    <scope>NUCLEOTIDE SEQUENCE [LARGE SCALE GENOMIC DNA]</scope>
    <source>
        <strain evidence="20 21">451A</strain>
    </source>
</reference>
<evidence type="ECO:0000256" key="18">
    <source>
        <dbReference type="RuleBase" id="RU362033"/>
    </source>
</evidence>
<feature type="binding site" evidence="16">
    <location>
        <position position="1270"/>
    </location>
    <ligand>
        <name>ATP</name>
        <dbReference type="ChEBI" id="CHEBI:30616"/>
    </ligand>
</feature>
<dbReference type="Proteomes" id="UP001623348">
    <property type="component" value="Unassembled WGS sequence"/>
</dbReference>
<evidence type="ECO:0000256" key="13">
    <source>
        <dbReference type="ARBA" id="ARBA00034036"/>
    </source>
</evidence>
<feature type="transmembrane region" description="Helical" evidence="18">
    <location>
        <begin position="1463"/>
        <end position="1482"/>
    </location>
</feature>
<feature type="active site" description="4-aspartylphosphate intermediate" evidence="15">
    <location>
        <position position="785"/>
    </location>
</feature>
<dbReference type="InterPro" id="IPR036412">
    <property type="entry name" value="HAD-like_sf"/>
</dbReference>
<keyword evidence="9 17" id="KW-0460">Magnesium</keyword>
<evidence type="ECO:0000256" key="10">
    <source>
        <dbReference type="ARBA" id="ARBA00022967"/>
    </source>
</evidence>
<dbReference type="SUPFAM" id="SSF81653">
    <property type="entry name" value="Calcium ATPase, transduction domain A"/>
    <property type="match status" value="1"/>
</dbReference>
<comment type="cofactor">
    <cofactor evidence="1 17">
        <name>Mg(2+)</name>
        <dbReference type="ChEBI" id="CHEBI:18420"/>
    </cofactor>
</comment>
<comment type="catalytic activity">
    <reaction evidence="13 18">
        <text>ATP + H2O + phospholipidSide 1 = ADP + phosphate + phospholipidSide 2.</text>
        <dbReference type="EC" id="7.6.2.1"/>
    </reaction>
</comment>
<feature type="binding site" evidence="16">
    <location>
        <position position="1144"/>
    </location>
    <ligand>
        <name>ATP</name>
        <dbReference type="ChEBI" id="CHEBI:30616"/>
    </ligand>
</feature>
<keyword evidence="10 18" id="KW-1278">Translocase</keyword>
<dbReference type="Gene3D" id="1.20.1110.10">
    <property type="entry name" value="Calcium-transporting ATPase, transmembrane domain"/>
    <property type="match status" value="1"/>
</dbReference>